<proteinExistence type="predicted"/>
<dbReference type="Pfam" id="PF15937">
    <property type="entry name" value="PrlF_antitoxin"/>
    <property type="match status" value="1"/>
</dbReference>
<gene>
    <name evidence="1" type="ORF">FNU76_20535</name>
</gene>
<dbReference type="GO" id="GO:0003700">
    <property type="term" value="F:DNA-binding transcription factor activity"/>
    <property type="evidence" value="ECO:0007669"/>
    <property type="project" value="InterPro"/>
</dbReference>
<reference evidence="2" key="1">
    <citation type="submission" date="2019-07" db="EMBL/GenBank/DDBJ databases">
        <title>Chitinimonas sp. nov., isolated from Ny-Alesund, arctica soil.</title>
        <authorList>
            <person name="Xu Q."/>
            <person name="Peng F."/>
        </authorList>
    </citation>
    <scope>NUCLEOTIDE SEQUENCE [LARGE SCALE GENOMIC DNA]</scope>
    <source>
        <strain evidence="2">R3-44</strain>
    </source>
</reference>
<keyword evidence="2" id="KW-1185">Reference proteome</keyword>
<name>A0A516SK61_9NEIS</name>
<dbReference type="GO" id="GO:0097351">
    <property type="term" value="F:toxin sequestering activity"/>
    <property type="evidence" value="ECO:0007669"/>
    <property type="project" value="InterPro"/>
</dbReference>
<dbReference type="GO" id="GO:0001558">
    <property type="term" value="P:regulation of cell growth"/>
    <property type="evidence" value="ECO:0007669"/>
    <property type="project" value="InterPro"/>
</dbReference>
<sequence>MSYGLPLQGFLDVLAQDIANHPERLHVVDGTLLRRIEALVGGVDLDLDAPLSPDDE</sequence>
<evidence type="ECO:0000313" key="1">
    <source>
        <dbReference type="EMBL" id="QDQ28545.1"/>
    </source>
</evidence>
<dbReference type="Proteomes" id="UP000317550">
    <property type="component" value="Chromosome"/>
</dbReference>
<accession>A0A516SK61</accession>
<organism evidence="1 2">
    <name type="scientific">Chitinimonas arctica</name>
    <dbReference type="NCBI Taxonomy" id="2594795"/>
    <lineage>
        <taxon>Bacteria</taxon>
        <taxon>Pseudomonadati</taxon>
        <taxon>Pseudomonadota</taxon>
        <taxon>Betaproteobacteria</taxon>
        <taxon>Neisseriales</taxon>
        <taxon>Chitinibacteraceae</taxon>
        <taxon>Chitinimonas</taxon>
    </lineage>
</organism>
<protein>
    <submittedName>
        <fullName evidence="1">Uncharacterized protein</fullName>
    </submittedName>
</protein>
<evidence type="ECO:0000313" key="2">
    <source>
        <dbReference type="Proteomes" id="UP000317550"/>
    </source>
</evidence>
<dbReference type="OrthoDB" id="426345at2"/>
<dbReference type="RefSeq" id="WP_144279928.1">
    <property type="nucleotide sequence ID" value="NZ_CP041730.1"/>
</dbReference>
<dbReference type="AlphaFoldDB" id="A0A516SK61"/>
<dbReference type="InterPro" id="IPR031848">
    <property type="entry name" value="PrlF_antitoxin"/>
</dbReference>
<dbReference type="KEGG" id="cari:FNU76_20535"/>
<dbReference type="EMBL" id="CP041730">
    <property type="protein sequence ID" value="QDQ28545.1"/>
    <property type="molecule type" value="Genomic_DNA"/>
</dbReference>